<accession>A0A6G1KNK4</accession>
<dbReference type="EMBL" id="MU005765">
    <property type="protein sequence ID" value="KAF2714125.1"/>
    <property type="molecule type" value="Genomic_DNA"/>
</dbReference>
<keyword evidence="2" id="KW-1185">Reference proteome</keyword>
<dbReference type="AlphaFoldDB" id="A0A6G1KNK4"/>
<protein>
    <submittedName>
        <fullName evidence="1">Uncharacterized protein</fullName>
    </submittedName>
</protein>
<dbReference type="Proteomes" id="UP000799428">
    <property type="component" value="Unassembled WGS sequence"/>
</dbReference>
<dbReference type="OrthoDB" id="5374070at2759"/>
<name>A0A6G1KNK4_9PLEO</name>
<evidence type="ECO:0000313" key="2">
    <source>
        <dbReference type="Proteomes" id="UP000799428"/>
    </source>
</evidence>
<feature type="non-terminal residue" evidence="1">
    <location>
        <position position="1"/>
    </location>
</feature>
<reference evidence="1" key="1">
    <citation type="journal article" date="2020" name="Stud. Mycol.">
        <title>101 Dothideomycetes genomes: a test case for predicting lifestyles and emergence of pathogens.</title>
        <authorList>
            <person name="Haridas S."/>
            <person name="Albert R."/>
            <person name="Binder M."/>
            <person name="Bloem J."/>
            <person name="Labutti K."/>
            <person name="Salamov A."/>
            <person name="Andreopoulos B."/>
            <person name="Baker S."/>
            <person name="Barry K."/>
            <person name="Bills G."/>
            <person name="Bluhm B."/>
            <person name="Cannon C."/>
            <person name="Castanera R."/>
            <person name="Culley D."/>
            <person name="Daum C."/>
            <person name="Ezra D."/>
            <person name="Gonzalez J."/>
            <person name="Henrissat B."/>
            <person name="Kuo A."/>
            <person name="Liang C."/>
            <person name="Lipzen A."/>
            <person name="Lutzoni F."/>
            <person name="Magnuson J."/>
            <person name="Mondo S."/>
            <person name="Nolan M."/>
            <person name="Ohm R."/>
            <person name="Pangilinan J."/>
            <person name="Park H.-J."/>
            <person name="Ramirez L."/>
            <person name="Alfaro M."/>
            <person name="Sun H."/>
            <person name="Tritt A."/>
            <person name="Yoshinaga Y."/>
            <person name="Zwiers L.-H."/>
            <person name="Turgeon B."/>
            <person name="Goodwin S."/>
            <person name="Spatafora J."/>
            <person name="Crous P."/>
            <person name="Grigoriev I."/>
        </authorList>
    </citation>
    <scope>NUCLEOTIDE SEQUENCE</scope>
    <source>
        <strain evidence="1">CBS 279.74</strain>
    </source>
</reference>
<evidence type="ECO:0000313" key="1">
    <source>
        <dbReference type="EMBL" id="KAF2714125.1"/>
    </source>
</evidence>
<gene>
    <name evidence="1" type="ORF">K504DRAFT_340745</name>
</gene>
<sequence length="534" mass="59599">ILLHLTCTSNTLFDYHYHTRPFTLLSPLLFDLNESLTAASKTLESWQRKYDIQDRRPVIYNHVLFGKIGWERIGETLTSVEHVAQTVGEGVDRVVGCALRARPKHRSAIILPPPTHRSTYDAAIVTASVQRILNRESWSRRFETGALKRCAELQVQIERLHRKLGTLERLSDLYLELEHQDLFTCVGTRLLGRRSFVGEGDPRLDVSQNRLLDAVSARKDAELLHRASEEGVVHIGLCVPQIHRRDFAFLLESYGEAHEILTHPVRIKSASDSSILKPTMAAALPDLLRRQMDIEAGLGQGEATYLLPSSTTSSGFQVSFPPSSILVPLSLKEPVAATIYAHAGNYTELCLQTLRPQDQVALVCGIAQGCLRLMGTQWLESLDSTNVRWRKGREGCWTAMLASTPGDEAITGTVKKWIEANPGRNAKKRAQVFRLGLLLADLTLQTPITKFFVSAHNVVEIYIDGLGEGETTAVDAVEIAAEVESKTNLLVGNIVFFCLHVLDEDDIVDRGYERDVLGQVEELERLVRSRGRRG</sequence>
<feature type="non-terminal residue" evidence="1">
    <location>
        <position position="534"/>
    </location>
</feature>
<organism evidence="1 2">
    <name type="scientific">Pleomassaria siparia CBS 279.74</name>
    <dbReference type="NCBI Taxonomy" id="1314801"/>
    <lineage>
        <taxon>Eukaryota</taxon>
        <taxon>Fungi</taxon>
        <taxon>Dikarya</taxon>
        <taxon>Ascomycota</taxon>
        <taxon>Pezizomycotina</taxon>
        <taxon>Dothideomycetes</taxon>
        <taxon>Pleosporomycetidae</taxon>
        <taxon>Pleosporales</taxon>
        <taxon>Pleomassariaceae</taxon>
        <taxon>Pleomassaria</taxon>
    </lineage>
</organism>
<proteinExistence type="predicted"/>